<dbReference type="Proteomes" id="UP000425960">
    <property type="component" value="Chromosome"/>
</dbReference>
<name>A0A5K7ZIF8_9BACT</name>
<accession>A0A5K7ZIF8</accession>
<dbReference type="KEGG" id="dov:DSCO28_13620"/>
<dbReference type="EMBL" id="AP021876">
    <property type="protein sequence ID" value="BBO80796.1"/>
    <property type="molecule type" value="Genomic_DNA"/>
</dbReference>
<evidence type="ECO:0000313" key="1">
    <source>
        <dbReference type="EMBL" id="BBO80796.1"/>
    </source>
</evidence>
<gene>
    <name evidence="1" type="ORF">DSCO28_13620</name>
</gene>
<organism evidence="1 2">
    <name type="scientific">Desulfosarcina ovata subsp. sediminis</name>
    <dbReference type="NCBI Taxonomy" id="885957"/>
    <lineage>
        <taxon>Bacteria</taxon>
        <taxon>Pseudomonadati</taxon>
        <taxon>Thermodesulfobacteriota</taxon>
        <taxon>Desulfobacteria</taxon>
        <taxon>Desulfobacterales</taxon>
        <taxon>Desulfosarcinaceae</taxon>
        <taxon>Desulfosarcina</taxon>
    </lineage>
</organism>
<dbReference type="AlphaFoldDB" id="A0A5K7ZIF8"/>
<reference evidence="1 2" key="1">
    <citation type="submission" date="2019-11" db="EMBL/GenBank/DDBJ databases">
        <title>Comparative genomics of hydrocarbon-degrading Desulfosarcina strains.</title>
        <authorList>
            <person name="Watanabe M."/>
            <person name="Kojima H."/>
            <person name="Fukui M."/>
        </authorList>
    </citation>
    <scope>NUCLEOTIDE SEQUENCE [LARGE SCALE GENOMIC DNA]</scope>
    <source>
        <strain evidence="1 2">28bB2T</strain>
    </source>
</reference>
<evidence type="ECO:0000313" key="2">
    <source>
        <dbReference type="Proteomes" id="UP000425960"/>
    </source>
</evidence>
<sequence>MREARPFLKQKRVEAESADSDKLENLKNFSFLLDYPVPSIEKTNKAMNVNPKVFIYP</sequence>
<proteinExistence type="predicted"/>
<protein>
    <submittedName>
        <fullName evidence="1">Uncharacterized protein</fullName>
    </submittedName>
</protein>